<keyword evidence="2" id="KW-1185">Reference proteome</keyword>
<evidence type="ECO:0000313" key="2">
    <source>
        <dbReference type="Proteomes" id="UP000789525"/>
    </source>
</evidence>
<comment type="caution">
    <text evidence="1">The sequence shown here is derived from an EMBL/GenBank/DDBJ whole genome shotgun (WGS) entry which is preliminary data.</text>
</comment>
<evidence type="ECO:0000313" key="1">
    <source>
        <dbReference type="EMBL" id="CAG8540151.1"/>
    </source>
</evidence>
<dbReference type="EMBL" id="CAJVPT010007315">
    <property type="protein sequence ID" value="CAG8540151.1"/>
    <property type="molecule type" value="Genomic_DNA"/>
</dbReference>
<reference evidence="1" key="1">
    <citation type="submission" date="2021-06" db="EMBL/GenBank/DDBJ databases">
        <authorList>
            <person name="Kallberg Y."/>
            <person name="Tangrot J."/>
            <person name="Rosling A."/>
        </authorList>
    </citation>
    <scope>NUCLEOTIDE SEQUENCE</scope>
    <source>
        <strain evidence="1">CL356</strain>
    </source>
</reference>
<feature type="non-terminal residue" evidence="1">
    <location>
        <position position="479"/>
    </location>
</feature>
<gene>
    <name evidence="1" type="ORF">ACOLOM_LOCUS4441</name>
</gene>
<organism evidence="1 2">
    <name type="scientific">Acaulospora colombiana</name>
    <dbReference type="NCBI Taxonomy" id="27376"/>
    <lineage>
        <taxon>Eukaryota</taxon>
        <taxon>Fungi</taxon>
        <taxon>Fungi incertae sedis</taxon>
        <taxon>Mucoromycota</taxon>
        <taxon>Glomeromycotina</taxon>
        <taxon>Glomeromycetes</taxon>
        <taxon>Diversisporales</taxon>
        <taxon>Acaulosporaceae</taxon>
        <taxon>Acaulospora</taxon>
    </lineage>
</organism>
<dbReference type="Proteomes" id="UP000789525">
    <property type="component" value="Unassembled WGS sequence"/>
</dbReference>
<protein>
    <submittedName>
        <fullName evidence="1">14514_t:CDS:1</fullName>
    </submittedName>
</protein>
<accession>A0ACA9LQK4</accession>
<sequence length="479" mass="55780">MNNINRDNDNNTLITVETDEPDRERLEKMCENGFIIDNVIKKPPEQAFEFNVKTLNIKEGFYEETLECHDKIEDLCKRNLITSASVSAATPWLPLFLEGSYENSSSMARSRQKMTKYTVEKHLKAEIKISDVRLSEKFVKEVKAALGEGKSRNKNDMIQKLRKITERYGHFYAKRIVFGGAIVKGITNERISKNRSENQKFSIKTLIGSFMGSTITRCKEKSDIEVNSEIKSNSQIFGGNKYDPNNKRLWVKSLEDPKKWEIIGYDEIYPIFDLLDDDLKKEILEIFGQIIRDVNTEDIHFEMNINDNIPFEFRLHEKLEFSANINQYKIYTSIMNKKEKDIFSLRVHYYDEYSPVIFIHRIDCSGKSNEKSSEIVMQEFNIQIGWIIFGYPEELNFGQIQNHMTFSSWNLNRDRSKEYFYRPPELPREPSHGSCILSTCISKSLEENTESSSTTKTSSFDHSKTTIITSLHLSLDEHS</sequence>
<name>A0ACA9LQK4_9GLOM</name>
<proteinExistence type="predicted"/>